<dbReference type="Gene3D" id="3.30.379.10">
    <property type="entry name" value="Chitobiase/beta-hexosaminidase domain 2-like"/>
    <property type="match status" value="1"/>
</dbReference>
<dbReference type="EMBL" id="LN483326">
    <property type="protein sequence ID" value="CDZ98254.1"/>
    <property type="molecule type" value="Genomic_DNA"/>
</dbReference>
<proteinExistence type="predicted"/>
<keyword evidence="2" id="KW-0732">Signal</keyword>
<evidence type="ECO:0008006" key="4">
    <source>
        <dbReference type="Google" id="ProtNLM"/>
    </source>
</evidence>
<evidence type="ECO:0000313" key="3">
    <source>
        <dbReference type="EMBL" id="CDZ98254.1"/>
    </source>
</evidence>
<evidence type="ECO:0000256" key="2">
    <source>
        <dbReference type="SAM" id="SignalP"/>
    </source>
</evidence>
<protein>
    <recommendedName>
        <fullName evidence="4">Gylcosyl hydrolase 115 C-terminal domain-containing protein</fullName>
    </recommendedName>
</protein>
<accession>A0A0F7SLI4</accession>
<feature type="chain" id="PRO_5002521960" description="Gylcosyl hydrolase 115 C-terminal domain-containing protein" evidence="2">
    <location>
        <begin position="25"/>
        <end position="656"/>
    </location>
</feature>
<evidence type="ECO:0000256" key="1">
    <source>
        <dbReference type="ARBA" id="ARBA00022801"/>
    </source>
</evidence>
<dbReference type="PANTHER" id="PTHR37842">
    <property type="match status" value="1"/>
</dbReference>
<dbReference type="Gene3D" id="1.20.58.2150">
    <property type="match status" value="1"/>
</dbReference>
<dbReference type="InterPro" id="IPR031924">
    <property type="entry name" value="GH115"/>
</dbReference>
<dbReference type="Pfam" id="PF15979">
    <property type="entry name" value="Glyco_hydro_115"/>
    <property type="match status" value="1"/>
</dbReference>
<dbReference type="PANTHER" id="PTHR37842:SF2">
    <property type="entry name" value="GYLCOSYL HYDROLASE 115 C-TERMINAL DOMAIN-CONTAINING PROTEIN"/>
    <property type="match status" value="1"/>
</dbReference>
<reference evidence="3" key="1">
    <citation type="submission" date="2014-08" db="EMBL/GenBank/DDBJ databases">
        <authorList>
            <person name="Sharma Rahul"/>
            <person name="Thines Marco"/>
        </authorList>
    </citation>
    <scope>NUCLEOTIDE SEQUENCE</scope>
</reference>
<dbReference type="GO" id="GO:0016787">
    <property type="term" value="F:hydrolase activity"/>
    <property type="evidence" value="ECO:0007669"/>
    <property type="project" value="UniProtKB-KW"/>
</dbReference>
<dbReference type="InterPro" id="IPR029018">
    <property type="entry name" value="Hex-like_dom2"/>
</dbReference>
<name>A0A0F7SLI4_PHARH</name>
<dbReference type="Gene3D" id="3.20.20.520">
    <property type="entry name" value="Glycosyl hydrolase family 115"/>
    <property type="match status" value="1"/>
</dbReference>
<organism evidence="3">
    <name type="scientific">Phaffia rhodozyma</name>
    <name type="common">Yeast</name>
    <name type="synonym">Xanthophyllomyces dendrorhous</name>
    <dbReference type="NCBI Taxonomy" id="264483"/>
    <lineage>
        <taxon>Eukaryota</taxon>
        <taxon>Fungi</taxon>
        <taxon>Dikarya</taxon>
        <taxon>Basidiomycota</taxon>
        <taxon>Agaricomycotina</taxon>
        <taxon>Tremellomycetes</taxon>
        <taxon>Cystofilobasidiales</taxon>
        <taxon>Mrakiaceae</taxon>
        <taxon>Phaffia</taxon>
    </lineage>
</organism>
<feature type="signal peptide" evidence="2">
    <location>
        <begin position="1"/>
        <end position="24"/>
    </location>
</feature>
<sequence length="656" mass="75134">MLHLSVIQLLASLTFLAQLALSIGQRQVISFESTSDTFPLVTSSQATVLLVSSDDYVGVHRASSTFASDLFKVTGQTPQLIKDDFSLEANTSEYSRAVIIGSLEQSSLIKMLIDNGKVNVSDIDGIWEAFKMVIVDSPMDAVDQALVIVGNDKRGTIFGLYDLSEQMGVSSWNWWADVATPSQEEVYFSSSDGYGHGEPSVKYRGFFLNDDQPALTNWAKIYYGNNDTAVFKHEFYESVYELILRLKGNMFWPAMWSAMFALDDPLNQLLADEYGVIYGTSHQEPMARNTPEWTNFGKGDWNYTSNKDFLDNFWTEGVERSKNYETLYTVGMRGNGDLPLPGANIPLVENIVANQQRILTNVTGKSSQEIPQVWCLFKEVQSYWEQGLQAPEEITLLWTDDNFGNVRRLPTDDEKKRLGGSGLYYHFDMVIDDPRNYKWINTNSIPKIWEQLHLTISHGANRLWIVNVGDLKPMELPMSFWFDYSYDTTRWNKDNLNEYVELWATREFGKDVAAATASVVSRYTLYVSRQKPELTEPDTYSLTDYREAERVIEEWKNVTDDAWEIYNGLPDEKRSSFFQLVLHPCRAIYTVTLLNIRAGENYLRATQAHMSTNTKAQDVLNLFREDAAITREYHSVSNGKWDHMMDQTHLGSYYWQ</sequence>
<keyword evidence="1" id="KW-0378">Hydrolase</keyword>
<dbReference type="InterPro" id="IPR042301">
    <property type="entry name" value="GH115_sf"/>
</dbReference>
<dbReference type="AlphaFoldDB" id="A0A0F7SLI4"/>